<dbReference type="STRING" id="709015.GCA_000472485_01976"/>
<evidence type="ECO:0000256" key="1">
    <source>
        <dbReference type="SAM" id="Phobius"/>
    </source>
</evidence>
<dbReference type="KEGG" id="pact:CA264_09790"/>
<dbReference type="SUPFAM" id="SSF55874">
    <property type="entry name" value="ATPase domain of HSP90 chaperone/DNA topoisomerase II/histidine kinase"/>
    <property type="match status" value="1"/>
</dbReference>
<dbReference type="GO" id="GO:0016020">
    <property type="term" value="C:membrane"/>
    <property type="evidence" value="ECO:0007669"/>
    <property type="project" value="InterPro"/>
</dbReference>
<feature type="domain" description="Signal transduction histidine kinase internal region" evidence="2">
    <location>
        <begin position="176"/>
        <end position="252"/>
    </location>
</feature>
<feature type="transmembrane region" description="Helical" evidence="1">
    <location>
        <begin position="17"/>
        <end position="35"/>
    </location>
</feature>
<keyword evidence="3" id="KW-0418">Kinase</keyword>
<evidence type="ECO:0000259" key="2">
    <source>
        <dbReference type="Pfam" id="PF06580"/>
    </source>
</evidence>
<accession>A0A1X9YS64</accession>
<feature type="transmembrane region" description="Helical" evidence="1">
    <location>
        <begin position="47"/>
        <end position="67"/>
    </location>
</feature>
<dbReference type="Gene3D" id="3.30.565.10">
    <property type="entry name" value="Histidine kinase-like ATPase, C-terminal domain"/>
    <property type="match status" value="1"/>
</dbReference>
<reference evidence="4" key="1">
    <citation type="submission" date="2017-05" db="EMBL/GenBank/DDBJ databases">
        <authorList>
            <person name="Ray J."/>
            <person name="Price M."/>
            <person name="Deutschbauer A."/>
        </authorList>
    </citation>
    <scope>NUCLEOTIDE SEQUENCE [LARGE SCALE GENOMIC DNA]</scope>
    <source>
        <strain evidence="4">DSM 19842</strain>
    </source>
</reference>
<dbReference type="AlphaFoldDB" id="A0A1X9YS64"/>
<dbReference type="InterPro" id="IPR036890">
    <property type="entry name" value="HATPase_C_sf"/>
</dbReference>
<protein>
    <submittedName>
        <fullName evidence="3">Sensor histidine kinase</fullName>
    </submittedName>
</protein>
<dbReference type="RefSeq" id="WP_025606748.1">
    <property type="nucleotide sequence ID" value="NZ_CP021235.1"/>
</dbReference>
<dbReference type="Proteomes" id="UP000266292">
    <property type="component" value="Chromosome"/>
</dbReference>
<keyword evidence="1" id="KW-1133">Transmembrane helix</keyword>
<keyword evidence="1" id="KW-0472">Membrane</keyword>
<gene>
    <name evidence="3" type="ORF">CA264_09790</name>
</gene>
<dbReference type="EMBL" id="CP021235">
    <property type="protein sequence ID" value="ARS35707.1"/>
    <property type="molecule type" value="Genomic_DNA"/>
</dbReference>
<feature type="transmembrane region" description="Helical" evidence="1">
    <location>
        <begin position="135"/>
        <end position="155"/>
    </location>
</feature>
<feature type="transmembrane region" description="Helical" evidence="1">
    <location>
        <begin position="79"/>
        <end position="108"/>
    </location>
</feature>
<sequence length="365" mass="41808">MKLVVQIFQDYSFSTRVLLHAIMWLGMFCLLLLLLKLPLQGDLLAPSFHVFIVALLAIVAVNHYTVAYGLAALAQRGSWVLVAVSLVGLYVFSAYASNLCLGLLAHLFQENKVFLALFTRYRIQEVSDIMSLNTFTWVMSFVFPFCMFTLFMKFYKKNLDTSRRNLSLQKANSELELSFLRSQINPHFFFNTLNSLYSLVFDNERAAKIILDLSDIMRFSLYEAKAARIALAREVRFLTDYIQLEELRHDSRVAITYNFDTAGCEDVELPPLLLVNFIENAFKHGINSTVDKAWVNVRLCCEDQFLVFSVKNSKPKAPKSKQQSNFGIGLQNARRRLDIIYPNRHDLTISDAADTFSVVLCIQVR</sequence>
<dbReference type="GO" id="GO:0000155">
    <property type="term" value="F:phosphorelay sensor kinase activity"/>
    <property type="evidence" value="ECO:0007669"/>
    <property type="project" value="InterPro"/>
</dbReference>
<evidence type="ECO:0000313" key="4">
    <source>
        <dbReference type="Proteomes" id="UP000266292"/>
    </source>
</evidence>
<name>A0A1X9YS64_9BACT</name>
<dbReference type="InterPro" id="IPR050640">
    <property type="entry name" value="Bact_2-comp_sensor_kinase"/>
</dbReference>
<dbReference type="OrthoDB" id="9792992at2"/>
<dbReference type="PANTHER" id="PTHR34220:SF7">
    <property type="entry name" value="SENSOR HISTIDINE KINASE YPDA"/>
    <property type="match status" value="1"/>
</dbReference>
<keyword evidence="4" id="KW-1185">Reference proteome</keyword>
<keyword evidence="3" id="KW-0808">Transferase</keyword>
<dbReference type="PANTHER" id="PTHR34220">
    <property type="entry name" value="SENSOR HISTIDINE KINASE YPDA"/>
    <property type="match status" value="1"/>
</dbReference>
<proteinExistence type="predicted"/>
<keyword evidence="1" id="KW-0812">Transmembrane</keyword>
<dbReference type="Pfam" id="PF06580">
    <property type="entry name" value="His_kinase"/>
    <property type="match status" value="1"/>
</dbReference>
<evidence type="ECO:0000313" key="3">
    <source>
        <dbReference type="EMBL" id="ARS35707.1"/>
    </source>
</evidence>
<organism evidence="3 4">
    <name type="scientific">Pontibacter actiniarum</name>
    <dbReference type="NCBI Taxonomy" id="323450"/>
    <lineage>
        <taxon>Bacteria</taxon>
        <taxon>Pseudomonadati</taxon>
        <taxon>Bacteroidota</taxon>
        <taxon>Cytophagia</taxon>
        <taxon>Cytophagales</taxon>
        <taxon>Hymenobacteraceae</taxon>
        <taxon>Pontibacter</taxon>
    </lineage>
</organism>
<dbReference type="InterPro" id="IPR010559">
    <property type="entry name" value="Sig_transdc_His_kin_internal"/>
</dbReference>